<organism evidence="13 14">
    <name type="scientific">Aureobasidium melanogenum</name>
    <name type="common">Aureobasidium pullulans var. melanogenum</name>
    <dbReference type="NCBI Taxonomy" id="46634"/>
    <lineage>
        <taxon>Eukaryota</taxon>
        <taxon>Fungi</taxon>
        <taxon>Dikarya</taxon>
        <taxon>Ascomycota</taxon>
        <taxon>Pezizomycotina</taxon>
        <taxon>Dothideomycetes</taxon>
        <taxon>Dothideomycetidae</taxon>
        <taxon>Dothideales</taxon>
        <taxon>Saccotheciaceae</taxon>
        <taxon>Aureobasidium</taxon>
    </lineage>
</organism>
<evidence type="ECO:0000256" key="6">
    <source>
        <dbReference type="ARBA" id="ARBA00023242"/>
    </source>
</evidence>
<dbReference type="PANTHER" id="PTHR13710:SF120">
    <property type="entry name" value="BIFUNCTIONAL 3'-5' EXONUCLEASE_ATP-DEPENDENT HELICASE WRN"/>
    <property type="match status" value="1"/>
</dbReference>
<dbReference type="Pfam" id="PF04082">
    <property type="entry name" value="Fungal_trans"/>
    <property type="match status" value="1"/>
</dbReference>
<dbReference type="GO" id="GO:0003677">
    <property type="term" value="F:DNA binding"/>
    <property type="evidence" value="ECO:0007669"/>
    <property type="project" value="InterPro"/>
</dbReference>
<dbReference type="GO" id="GO:0008270">
    <property type="term" value="F:zinc ion binding"/>
    <property type="evidence" value="ECO:0007669"/>
    <property type="project" value="InterPro"/>
</dbReference>
<dbReference type="InterPro" id="IPR027417">
    <property type="entry name" value="P-loop_NTPase"/>
</dbReference>
<dbReference type="InterPro" id="IPR007219">
    <property type="entry name" value="XnlR_reg_dom"/>
</dbReference>
<reference evidence="13" key="2">
    <citation type="submission" date="2021-08" db="EMBL/GenBank/DDBJ databases">
        <authorList>
            <person name="Gostincar C."/>
            <person name="Sun X."/>
            <person name="Song Z."/>
            <person name="Gunde-Cimerman N."/>
        </authorList>
    </citation>
    <scope>NUCLEOTIDE SEQUENCE</scope>
    <source>
        <strain evidence="13">EXF-8016</strain>
    </source>
</reference>
<evidence type="ECO:0000256" key="5">
    <source>
        <dbReference type="ARBA" id="ARBA00022840"/>
    </source>
</evidence>
<evidence type="ECO:0000313" key="13">
    <source>
        <dbReference type="EMBL" id="KAH0236191.1"/>
    </source>
</evidence>
<feature type="domain" description="Helicase ATP-binding" evidence="11">
    <location>
        <begin position="473"/>
        <end position="657"/>
    </location>
</feature>
<dbReference type="InterPro" id="IPR036388">
    <property type="entry name" value="WH-like_DNA-bd_sf"/>
</dbReference>
<evidence type="ECO:0000313" key="14">
    <source>
        <dbReference type="Proteomes" id="UP000767238"/>
    </source>
</evidence>
<dbReference type="Gene3D" id="1.10.720.30">
    <property type="entry name" value="SAP domain"/>
    <property type="match status" value="1"/>
</dbReference>
<evidence type="ECO:0000259" key="11">
    <source>
        <dbReference type="PROSITE" id="PS51192"/>
    </source>
</evidence>
<dbReference type="Pfam" id="PF02037">
    <property type="entry name" value="SAP"/>
    <property type="match status" value="1"/>
</dbReference>
<dbReference type="GO" id="GO:0005737">
    <property type="term" value="C:cytoplasm"/>
    <property type="evidence" value="ECO:0007669"/>
    <property type="project" value="TreeGrafter"/>
</dbReference>
<keyword evidence="10" id="KW-0732">Signal</keyword>
<dbReference type="InterPro" id="IPR003034">
    <property type="entry name" value="SAP_dom"/>
</dbReference>
<dbReference type="Proteomes" id="UP000767238">
    <property type="component" value="Unassembled WGS sequence"/>
</dbReference>
<dbReference type="EC" id="5.6.2.4" evidence="8"/>
<dbReference type="GO" id="GO:0043138">
    <property type="term" value="F:3'-5' DNA helicase activity"/>
    <property type="evidence" value="ECO:0007669"/>
    <property type="project" value="UniProtKB-EC"/>
</dbReference>
<accession>A0A9P8KCX1</accession>
<feature type="signal peptide" evidence="10">
    <location>
        <begin position="1"/>
        <end position="26"/>
    </location>
</feature>
<evidence type="ECO:0000259" key="12">
    <source>
        <dbReference type="PROSITE" id="PS51194"/>
    </source>
</evidence>
<dbReference type="GO" id="GO:0005694">
    <property type="term" value="C:chromosome"/>
    <property type="evidence" value="ECO:0007669"/>
    <property type="project" value="TreeGrafter"/>
</dbReference>
<keyword evidence="3" id="KW-0378">Hydrolase</keyword>
<dbReference type="PROSITE" id="PS50890">
    <property type="entry name" value="PUA"/>
    <property type="match status" value="1"/>
</dbReference>
<dbReference type="EMBL" id="JAHFYH010000002">
    <property type="protein sequence ID" value="KAH0236191.1"/>
    <property type="molecule type" value="Genomic_DNA"/>
</dbReference>
<keyword evidence="4 13" id="KW-0347">Helicase</keyword>
<dbReference type="OrthoDB" id="10261556at2759"/>
<dbReference type="GO" id="GO:0005524">
    <property type="term" value="F:ATP binding"/>
    <property type="evidence" value="ECO:0007669"/>
    <property type="project" value="UniProtKB-KW"/>
</dbReference>
<comment type="catalytic activity">
    <reaction evidence="7">
        <text>Couples ATP hydrolysis with the unwinding of duplex DNA by translocating in the 3'-5' direction.</text>
        <dbReference type="EC" id="5.6.2.4"/>
    </reaction>
</comment>
<dbReference type="SMART" id="SM00487">
    <property type="entry name" value="DEXDc"/>
    <property type="match status" value="1"/>
</dbReference>
<name>A0A9P8KCX1_AURME</name>
<dbReference type="GO" id="GO:0006351">
    <property type="term" value="P:DNA-templated transcription"/>
    <property type="evidence" value="ECO:0007669"/>
    <property type="project" value="InterPro"/>
</dbReference>
<protein>
    <recommendedName>
        <fullName evidence="8">DNA 3'-5' helicase</fullName>
        <ecNumber evidence="8">5.6.2.4</ecNumber>
    </recommendedName>
</protein>
<reference evidence="13" key="1">
    <citation type="journal article" date="2021" name="J Fungi (Basel)">
        <title>Virulence traits and population genomics of the black yeast Aureobasidium melanogenum.</title>
        <authorList>
            <person name="Cernosa A."/>
            <person name="Sun X."/>
            <person name="Gostincar C."/>
            <person name="Fang C."/>
            <person name="Gunde-Cimerman N."/>
            <person name="Song Z."/>
        </authorList>
    </citation>
    <scope>NUCLEOTIDE SEQUENCE</scope>
    <source>
        <strain evidence="13">EXF-8016</strain>
    </source>
</reference>
<gene>
    <name evidence="13" type="ORF">KCV03_g634</name>
</gene>
<evidence type="ECO:0000256" key="3">
    <source>
        <dbReference type="ARBA" id="ARBA00022801"/>
    </source>
</evidence>
<sequence>MPILHHPTLNLNASHWILSLAVVTIGSHMSDFEQSEEYALCFDEFLRRAISALDPHESIDRITLCQAKLLACINQIYSGEEIWQESAYNEFLTDLISFCQLEWKMSETGFTTFAPEGQEAEFWKRWVQLESCRRTGYAIWMLDTMWAYQFQVQPRLTLEDGRIPLPCQEVLWESKTALQWHHIFQFSPSNLTLLSSLQSLQNEKILQNTMGEFSRIILLHGFYHQCWELEKAEIQSQPRPQQMSMYTFWSNSTMESLELLQWSANNSSRRQRVNMNYTNLTVIGLREELAKRGLSASAIKLKKDLIARLQQDDKDKADASSAAIRPEANPQSSITLKAEADIDVPSAKAKTEALHVPPVEPSEYGSDDLFDELDADALISASQQSPSALLKPESSFAVPPTPTLKRPLPEEDDFSGDEIFNDPGIEEIWTSSQQERRAPEAPIDKPEHVALIRRLLREKFGYPGFRGEQEKAILSLLRGENTLAIFPTGAGKSLCYQIPAIAFPLMDKMSGNERPHGAGLTLVVSPLIALMKDQTDALKKRGIAADCSDSTKTYEQHQQIHADIHAGKLRLLYVSPEKLSNEAFVASMKHVAGGVRLVAVDEAHCISEWGHSFRPTYLMVERFTKEIKAERVICLTATATPEVAEDVRAAFDILERNEFRTSPYRPNLRLEAVATDSQEAKLPLLFKWLREHPGSTIVYVTLQQQAEDLCKVLRSKSFNAAFYHAGMKVEEKTAVQDNFMADKIRIVVATIAFGMGIDKSDIRGVVHLDLASTVEEYSQQIGRAGRDGEPGYCIMFICHSDIYLRQNFSLGDLPSRKSLLGLLKDVFGRERTRDTEGEVIRLAHRELSTLYDIRLSPLGVVFAALELRFGLLRAITPEYTSYQFEDKGRYHAVASSDHSPEARAIYSMSTKAIKNFTFDMNAATRRGLMRANLVQKLDSWNATGVIMLKTSGVMNRYRVLSPLPTAEADIQALADDLFADMAQREKDALGRIDQMVGLITGKSCLALGLAEHFGMDLPDCRRSCGHCTYCAWGEAATLAPKPAPPLNVEGVKRVLAACPHDDPRLLARVAFGIKSPRITQLKLDKSSVFESLADHEFSTLLREFEAACRTAAHGPLDAAQAQLAVAGVAEEAATVAEEAMATGEEEAAVAEVATAEVVTSEVVERTDPIVERRIQKVEV</sequence>
<feature type="non-terminal residue" evidence="13">
    <location>
        <position position="1"/>
    </location>
</feature>
<dbReference type="PROSITE" id="PS51194">
    <property type="entry name" value="HELICASE_CTER"/>
    <property type="match status" value="1"/>
</dbReference>
<evidence type="ECO:0000256" key="8">
    <source>
        <dbReference type="ARBA" id="ARBA00034808"/>
    </source>
</evidence>
<evidence type="ECO:0000256" key="9">
    <source>
        <dbReference type="SAM" id="MobiDB-lite"/>
    </source>
</evidence>
<dbReference type="Gene3D" id="1.10.10.10">
    <property type="entry name" value="Winged helix-like DNA-binding domain superfamily/Winged helix DNA-binding domain"/>
    <property type="match status" value="1"/>
</dbReference>
<dbReference type="InterPro" id="IPR011545">
    <property type="entry name" value="DEAD/DEAH_box_helicase_dom"/>
</dbReference>
<feature type="domain" description="Helicase C-terminal" evidence="12">
    <location>
        <begin position="681"/>
        <end position="848"/>
    </location>
</feature>
<dbReference type="SMART" id="SM00513">
    <property type="entry name" value="SAP"/>
    <property type="match status" value="1"/>
</dbReference>
<feature type="chain" id="PRO_5040295612" description="DNA 3'-5' helicase" evidence="10">
    <location>
        <begin position="27"/>
        <end position="1179"/>
    </location>
</feature>
<evidence type="ECO:0000256" key="7">
    <source>
        <dbReference type="ARBA" id="ARBA00034617"/>
    </source>
</evidence>
<dbReference type="SUPFAM" id="SSF52540">
    <property type="entry name" value="P-loop containing nucleoside triphosphate hydrolases"/>
    <property type="match status" value="1"/>
</dbReference>
<dbReference type="InterPro" id="IPR004589">
    <property type="entry name" value="DNA_helicase_ATP-dep_RecQ"/>
</dbReference>
<dbReference type="GO" id="GO:0005634">
    <property type="term" value="C:nucleus"/>
    <property type="evidence" value="ECO:0007669"/>
    <property type="project" value="TreeGrafter"/>
</dbReference>
<proteinExistence type="inferred from homology"/>
<evidence type="ECO:0000256" key="2">
    <source>
        <dbReference type="ARBA" id="ARBA00022741"/>
    </source>
</evidence>
<feature type="region of interest" description="Disordered" evidence="9">
    <location>
        <begin position="384"/>
        <end position="412"/>
    </location>
</feature>
<comment type="caution">
    <text evidence="13">The sequence shown here is derived from an EMBL/GenBank/DDBJ whole genome shotgun (WGS) entry which is preliminary data.</text>
</comment>
<evidence type="ECO:0000256" key="10">
    <source>
        <dbReference type="SAM" id="SignalP"/>
    </source>
</evidence>
<dbReference type="InterPro" id="IPR014001">
    <property type="entry name" value="Helicase_ATP-bd"/>
</dbReference>
<dbReference type="Pfam" id="PF00270">
    <property type="entry name" value="DEAD"/>
    <property type="match status" value="1"/>
</dbReference>
<keyword evidence="6" id="KW-0539">Nucleus</keyword>
<evidence type="ECO:0000256" key="4">
    <source>
        <dbReference type="ARBA" id="ARBA00022806"/>
    </source>
</evidence>
<evidence type="ECO:0000256" key="1">
    <source>
        <dbReference type="ARBA" id="ARBA00005446"/>
    </source>
</evidence>
<dbReference type="SMART" id="SM00490">
    <property type="entry name" value="HELICc"/>
    <property type="match status" value="1"/>
</dbReference>
<dbReference type="GO" id="GO:0009378">
    <property type="term" value="F:four-way junction helicase activity"/>
    <property type="evidence" value="ECO:0007669"/>
    <property type="project" value="TreeGrafter"/>
</dbReference>
<keyword evidence="2" id="KW-0547">Nucleotide-binding</keyword>
<dbReference type="PANTHER" id="PTHR13710">
    <property type="entry name" value="DNA HELICASE RECQ FAMILY MEMBER"/>
    <property type="match status" value="1"/>
</dbReference>
<dbReference type="InterPro" id="IPR036361">
    <property type="entry name" value="SAP_dom_sf"/>
</dbReference>
<keyword evidence="5" id="KW-0067">ATP-binding</keyword>
<dbReference type="Gene3D" id="3.40.50.300">
    <property type="entry name" value="P-loop containing nucleotide triphosphate hydrolases"/>
    <property type="match status" value="2"/>
</dbReference>
<dbReference type="AlphaFoldDB" id="A0A9P8KCX1"/>
<dbReference type="Pfam" id="PF00271">
    <property type="entry name" value="Helicase_C"/>
    <property type="match status" value="1"/>
</dbReference>
<dbReference type="GO" id="GO:0016787">
    <property type="term" value="F:hydrolase activity"/>
    <property type="evidence" value="ECO:0007669"/>
    <property type="project" value="UniProtKB-KW"/>
</dbReference>
<comment type="similarity">
    <text evidence="1">Belongs to the helicase family. RecQ subfamily.</text>
</comment>
<dbReference type="InterPro" id="IPR001650">
    <property type="entry name" value="Helicase_C-like"/>
</dbReference>
<dbReference type="PROSITE" id="PS51192">
    <property type="entry name" value="HELICASE_ATP_BIND_1"/>
    <property type="match status" value="1"/>
</dbReference>
<dbReference type="NCBIfam" id="TIGR00614">
    <property type="entry name" value="recQ_fam"/>
    <property type="match status" value="1"/>
</dbReference>
<feature type="region of interest" description="Disordered" evidence="9">
    <location>
        <begin position="317"/>
        <end position="336"/>
    </location>
</feature>
<dbReference type="GO" id="GO:0000724">
    <property type="term" value="P:double-strand break repair via homologous recombination"/>
    <property type="evidence" value="ECO:0007669"/>
    <property type="project" value="TreeGrafter"/>
</dbReference>